<name>A0A7J6CTR8_9TELE</name>
<gene>
    <name evidence="7" type="ORF">G5714_007737</name>
</gene>
<evidence type="ECO:0000313" key="7">
    <source>
        <dbReference type="EMBL" id="KAF4110706.1"/>
    </source>
</evidence>
<comment type="caution">
    <text evidence="7">The sequence shown here is derived from an EMBL/GenBank/DDBJ whole genome shotgun (WGS) entry which is preliminary data.</text>
</comment>
<dbReference type="InterPro" id="IPR003653">
    <property type="entry name" value="Peptidase_C48_C"/>
</dbReference>
<dbReference type="PANTHER" id="PTHR17609:SF3">
    <property type="entry name" value="SAP DOMAIN-CONTAINING PROTEIN"/>
    <property type="match status" value="1"/>
</dbReference>
<keyword evidence="4" id="KW-0863">Zinc-finger</keyword>
<dbReference type="Gene3D" id="3.40.395.10">
    <property type="entry name" value="Adenoviral Proteinase, Chain A"/>
    <property type="match status" value="1"/>
</dbReference>
<evidence type="ECO:0000259" key="5">
    <source>
        <dbReference type="PROSITE" id="PS50157"/>
    </source>
</evidence>
<dbReference type="Proteomes" id="UP000579812">
    <property type="component" value="Unassembled WGS sequence"/>
</dbReference>
<proteinExistence type="inferred from homology"/>
<keyword evidence="8" id="KW-1185">Reference proteome</keyword>
<dbReference type="SUPFAM" id="SSF54001">
    <property type="entry name" value="Cysteine proteinases"/>
    <property type="match status" value="1"/>
</dbReference>
<dbReference type="PROSITE" id="PS50157">
    <property type="entry name" value="ZINC_FINGER_C2H2_2"/>
    <property type="match status" value="1"/>
</dbReference>
<keyword evidence="4" id="KW-0862">Zinc</keyword>
<reference evidence="7 8" key="1">
    <citation type="submission" date="2020-04" db="EMBL/GenBank/DDBJ databases">
        <title>Chromosome-level genome assembly of a cyprinid fish Onychostoma macrolepis by integration of Nanopore Sequencing, Bionano and Hi-C technology.</title>
        <authorList>
            <person name="Wang D."/>
        </authorList>
    </citation>
    <scope>NUCLEOTIDE SEQUENCE [LARGE SCALE GENOMIC DNA]</scope>
    <source>
        <strain evidence="7">SWU-2019</strain>
        <tissue evidence="7">Muscle</tissue>
    </source>
</reference>
<dbReference type="InterPro" id="IPR039598">
    <property type="entry name" value="HMGXB3"/>
</dbReference>
<dbReference type="GO" id="GO:0008234">
    <property type="term" value="F:cysteine-type peptidase activity"/>
    <property type="evidence" value="ECO:0007669"/>
    <property type="project" value="InterPro"/>
</dbReference>
<evidence type="ECO:0000259" key="6">
    <source>
        <dbReference type="PROSITE" id="PS50600"/>
    </source>
</evidence>
<keyword evidence="4" id="KW-0479">Metal-binding</keyword>
<dbReference type="PROSITE" id="PS50600">
    <property type="entry name" value="ULP_PROTEASE"/>
    <property type="match status" value="1"/>
</dbReference>
<dbReference type="InterPro" id="IPR038765">
    <property type="entry name" value="Papain-like_cys_pep_sf"/>
</dbReference>
<sequence length="941" mass="107085">MPCTLEMAILFFSQYHAFVKKMIKKEVTGIVLNVTRLYKRRNSFEEHLQKHGCMVTPFKDLPKTSKPQKTNENAESAPVGEQRFLCSFCSSSFTTAGSLRRHEKEFHVTSDPVYCVDVQQGVFVTAKNSRGQRVPIHVQKNTTSQIIACEVPECREFMTLAKLSGKPGAECEHLIKVSSAPPYIPPEPLKEESLKTMQEKGLISTNRMSECLKHSKAASEEGICSVYPIFHEKHEDSGRFERWCLFGRTRVSFDRLLGHWYCLCKGTKKQYRCLHIYMAMWWLYQEREDLVIECSRADSDLSGDPSENEEIEDGVVGERLTKHQLVAMTNYLWQSKRIPEDLPHELRTRASEIPKRFEPTEQTCPYCPGPTPPGLTEPVVVTKRASVYDIDSVKKVGFCYETKEKNPFSSELSYSSFAPWLGSSCRVGPIVPKTEILKGFSERLCDKSPPVDSHAVEDTVLKLIESKKPSKNELLAACTQLGVSSAGSASDIINRLEELLLYKDIYPKMFIKLQKTGDRGTQSNLKNPEYIKEKKKEFISGEGQHFSTSVFPILKENKDKLSELYSTVRNYASVLVQIDNCIITIKDLLTIYPAQSISPESEDILPNQPWLTDDAVNTRVAQLASTTPNVVMLPSFTFISWWRDWITQKKISSRNLTCLKNLKASDTVVFPRCVGKDENPETGNHFILWVFCGQSHELQVFDSMGLYKDIPERHMEILCHAFSNTWKLADWKISYPPQWLQSQGDANNCGVFVCTVAEMELKGYKLTTETIGLSQTQYLREYHATVLDSMKKPEKPMQCMAGDLRVCCFQKVGQGPLYPSVEKILWVQCDMFLGWLHTDCAGVKESEVKKGIFKCGCDLTQPYTFDSTRNALRLGIDNIISDEDIKGISRTHTRSKGFDEQYRCRAKVLTPDKKCTPQSREHACMQWYGGPLMISPRLIKL</sequence>
<evidence type="ECO:0008006" key="9">
    <source>
        <dbReference type="Google" id="ProtNLM"/>
    </source>
</evidence>
<accession>A0A7J6CTR8</accession>
<evidence type="ECO:0000256" key="4">
    <source>
        <dbReference type="PROSITE-ProRule" id="PRU00042"/>
    </source>
</evidence>
<keyword evidence="2" id="KW-0645">Protease</keyword>
<evidence type="ECO:0000256" key="3">
    <source>
        <dbReference type="ARBA" id="ARBA00022801"/>
    </source>
</evidence>
<comment type="similarity">
    <text evidence="1">Belongs to the peptidase C48 family.</text>
</comment>
<organism evidence="7 8">
    <name type="scientific">Onychostoma macrolepis</name>
    <dbReference type="NCBI Taxonomy" id="369639"/>
    <lineage>
        <taxon>Eukaryota</taxon>
        <taxon>Metazoa</taxon>
        <taxon>Chordata</taxon>
        <taxon>Craniata</taxon>
        <taxon>Vertebrata</taxon>
        <taxon>Euteleostomi</taxon>
        <taxon>Actinopterygii</taxon>
        <taxon>Neopterygii</taxon>
        <taxon>Teleostei</taxon>
        <taxon>Ostariophysi</taxon>
        <taxon>Cypriniformes</taxon>
        <taxon>Cyprinidae</taxon>
        <taxon>Acrossocheilinae</taxon>
        <taxon>Onychostoma</taxon>
    </lineage>
</organism>
<feature type="domain" description="Ubiquitin-like protease family profile" evidence="6">
    <location>
        <begin position="581"/>
        <end position="760"/>
    </location>
</feature>
<protein>
    <recommendedName>
        <fullName evidence="9">C2H2-type domain-containing protein</fullName>
    </recommendedName>
</protein>
<dbReference type="PANTHER" id="PTHR17609">
    <property type="entry name" value="HMG DOMAIN-CONTAINING PROTEIN 3"/>
    <property type="match status" value="1"/>
</dbReference>
<dbReference type="GO" id="GO:0008270">
    <property type="term" value="F:zinc ion binding"/>
    <property type="evidence" value="ECO:0007669"/>
    <property type="project" value="UniProtKB-KW"/>
</dbReference>
<keyword evidence="3" id="KW-0378">Hydrolase</keyword>
<dbReference type="PROSITE" id="PS00028">
    <property type="entry name" value="ZINC_FINGER_C2H2_1"/>
    <property type="match status" value="1"/>
</dbReference>
<evidence type="ECO:0000256" key="2">
    <source>
        <dbReference type="ARBA" id="ARBA00022670"/>
    </source>
</evidence>
<evidence type="ECO:0000256" key="1">
    <source>
        <dbReference type="ARBA" id="ARBA00005234"/>
    </source>
</evidence>
<dbReference type="InterPro" id="IPR013087">
    <property type="entry name" value="Znf_C2H2_type"/>
</dbReference>
<dbReference type="GO" id="GO:0006508">
    <property type="term" value="P:proteolysis"/>
    <property type="evidence" value="ECO:0007669"/>
    <property type="project" value="UniProtKB-KW"/>
</dbReference>
<feature type="domain" description="C2H2-type" evidence="5">
    <location>
        <begin position="84"/>
        <end position="112"/>
    </location>
</feature>
<dbReference type="AlphaFoldDB" id="A0A7J6CTR8"/>
<evidence type="ECO:0000313" key="8">
    <source>
        <dbReference type="Proteomes" id="UP000579812"/>
    </source>
</evidence>
<dbReference type="Gene3D" id="3.30.160.60">
    <property type="entry name" value="Classic Zinc Finger"/>
    <property type="match status" value="1"/>
</dbReference>
<dbReference type="EMBL" id="JAAMOB010000007">
    <property type="protein sequence ID" value="KAF4110706.1"/>
    <property type="molecule type" value="Genomic_DNA"/>
</dbReference>